<evidence type="ECO:0000313" key="7">
    <source>
        <dbReference type="EMBL" id="PLK57823.1"/>
    </source>
</evidence>
<feature type="domain" description="Lipopolysaccharide assembly protein A" evidence="6">
    <location>
        <begin position="24"/>
        <end position="84"/>
    </location>
</feature>
<dbReference type="Pfam" id="PF06305">
    <property type="entry name" value="LapA_dom"/>
    <property type="match status" value="1"/>
</dbReference>
<dbReference type="Proteomes" id="UP000234253">
    <property type="component" value="Unassembled WGS sequence"/>
</dbReference>
<comment type="similarity">
    <text evidence="5">Belongs to the LapA family.</text>
</comment>
<comment type="caution">
    <text evidence="7">The sequence shown here is derived from an EMBL/GenBank/DDBJ whole genome shotgun (WGS) entry which is preliminary data.</text>
</comment>
<organism evidence="7 8">
    <name type="scientific">Candidatus Palibaumannia cicadellinicola</name>
    <dbReference type="NCBI Taxonomy" id="186490"/>
    <lineage>
        <taxon>Bacteria</taxon>
        <taxon>Pseudomonadati</taxon>
        <taxon>Pseudomonadota</taxon>
        <taxon>Gammaproteobacteria</taxon>
        <taxon>Candidatus Palibaumannia</taxon>
    </lineage>
</organism>
<comment type="function">
    <text evidence="5">Involved in the assembly of lipopolysaccharide (LPS).</text>
</comment>
<dbReference type="InterPro" id="IPR010445">
    <property type="entry name" value="LapA_dom"/>
</dbReference>
<name>A0A2N4XVB1_9GAMM</name>
<evidence type="ECO:0000313" key="8">
    <source>
        <dbReference type="Proteomes" id="UP000234253"/>
    </source>
</evidence>
<evidence type="ECO:0000256" key="5">
    <source>
        <dbReference type="HAMAP-Rule" id="MF_01948"/>
    </source>
</evidence>
<keyword evidence="4 5" id="KW-0472">Membrane</keyword>
<feature type="transmembrane region" description="Helical" evidence="5">
    <location>
        <begin position="48"/>
        <end position="74"/>
    </location>
</feature>
<dbReference type="InterPro" id="IPR032906">
    <property type="entry name" value="LapA"/>
</dbReference>
<accession>A0A2N4XVB1</accession>
<reference evidence="7 8" key="1">
    <citation type="submission" date="2017-06" db="EMBL/GenBank/DDBJ databases">
        <title>Metabolic interaction between xylem feeders and their symbionts.</title>
        <authorList>
            <person name="Chouaia B."/>
        </authorList>
    </citation>
    <scope>NUCLEOTIDE SEQUENCE [LARGE SCALE GENOMIC DNA]</scope>
    <source>
        <strain evidence="7 8">Gra</strain>
    </source>
</reference>
<comment type="subcellular location">
    <subcellularLocation>
        <location evidence="5">Cell inner membrane</location>
        <topology evidence="5">Single-pass membrane protein</topology>
    </subcellularLocation>
</comment>
<dbReference type="AlphaFoldDB" id="A0A2N4XVB1"/>
<keyword evidence="1 5" id="KW-1003">Cell membrane</keyword>
<evidence type="ECO:0000256" key="4">
    <source>
        <dbReference type="ARBA" id="ARBA00023136"/>
    </source>
</evidence>
<keyword evidence="2 5" id="KW-0812">Transmembrane</keyword>
<dbReference type="EMBL" id="NJPO01000185">
    <property type="protein sequence ID" value="PLK57823.1"/>
    <property type="molecule type" value="Genomic_DNA"/>
</dbReference>
<protein>
    <recommendedName>
        <fullName evidence="5">Probable lipopolysaccharide assembly protein A</fullName>
    </recommendedName>
</protein>
<sequence length="104" mass="11734">MKYILIMLLLLVILITFILFGAHNNPILSFNYLLNQKEFRASTLLSLIFLSGFIIGWVTCGLFWLRTGLALVYAKREVKRLTQQQIAQAVNVTSTNCSNHSDGA</sequence>
<dbReference type="GO" id="GO:0005886">
    <property type="term" value="C:plasma membrane"/>
    <property type="evidence" value="ECO:0007669"/>
    <property type="project" value="UniProtKB-SubCell"/>
</dbReference>
<evidence type="ECO:0000256" key="2">
    <source>
        <dbReference type="ARBA" id="ARBA00022692"/>
    </source>
</evidence>
<dbReference type="RefSeq" id="WP_101627177.1">
    <property type="nucleotide sequence ID" value="NZ_NJPO01000185.1"/>
</dbReference>
<comment type="caution">
    <text evidence="5">Lacks conserved residue(s) required for the propagation of feature annotation.</text>
</comment>
<evidence type="ECO:0000256" key="3">
    <source>
        <dbReference type="ARBA" id="ARBA00022989"/>
    </source>
</evidence>
<dbReference type="GO" id="GO:0008653">
    <property type="term" value="P:lipopolysaccharide metabolic process"/>
    <property type="evidence" value="ECO:0007669"/>
    <property type="project" value="InterPro"/>
</dbReference>
<keyword evidence="5" id="KW-0997">Cell inner membrane</keyword>
<dbReference type="HAMAP" id="MF_01948">
    <property type="entry name" value="LPS_assembly_LapA"/>
    <property type="match status" value="1"/>
</dbReference>
<keyword evidence="3 5" id="KW-1133">Transmembrane helix</keyword>
<gene>
    <name evidence="5" type="primary">lapA</name>
    <name evidence="7" type="ORF">CEX73_03395</name>
</gene>
<proteinExistence type="inferred from homology"/>
<evidence type="ECO:0000256" key="1">
    <source>
        <dbReference type="ARBA" id="ARBA00022475"/>
    </source>
</evidence>
<dbReference type="OrthoDB" id="7064015at2"/>
<evidence type="ECO:0000259" key="6">
    <source>
        <dbReference type="Pfam" id="PF06305"/>
    </source>
</evidence>